<dbReference type="AlphaFoldDB" id="A0A084U8V3"/>
<dbReference type="Gene3D" id="3.30.360.10">
    <property type="entry name" value="Dihydrodipicolinate Reductase, domain 2"/>
    <property type="match status" value="1"/>
</dbReference>
<dbReference type="Gene3D" id="3.40.50.720">
    <property type="entry name" value="NAD(P)-binding Rossmann-like Domain"/>
    <property type="match status" value="1"/>
</dbReference>
<evidence type="ECO:0000313" key="1">
    <source>
        <dbReference type="EMBL" id="KFB09389.1"/>
    </source>
</evidence>
<sequence length="131" mass="14546">MSVREAERLVSLAEEKGLTICGAPANALSDAFQLAREQIQTGRIGQPRLVAIIPVPTTPQPTDEASLWEDSRAQVRTESDRKISSKFDFLTTRTDFHGWVASGHQIVIDQRRQDTGIGSIVVRCNLRYSPI</sequence>
<name>A0A084U8V3_9HYPH</name>
<dbReference type="SUPFAM" id="SSF51735">
    <property type="entry name" value="NAD(P)-binding Rossmann-fold domains"/>
    <property type="match status" value="1"/>
</dbReference>
<gene>
    <name evidence="1" type="ORF">EL18_00404</name>
</gene>
<dbReference type="InterPro" id="IPR036291">
    <property type="entry name" value="NAD(P)-bd_dom_sf"/>
</dbReference>
<accession>A0A084U8V3</accession>
<comment type="caution">
    <text evidence="1">The sequence shown here is derived from an EMBL/GenBank/DDBJ whole genome shotgun (WGS) entry which is preliminary data.</text>
</comment>
<keyword evidence="2" id="KW-1185">Reference proteome</keyword>
<protein>
    <submittedName>
        <fullName evidence="1">Uncharacterized protein</fullName>
    </submittedName>
</protein>
<reference evidence="1 2" key="1">
    <citation type="submission" date="2014-05" db="EMBL/GenBank/DDBJ databases">
        <title>Draft Genome Sequence of Nitratireductor basaltis Strain UMTGB225, A Marine Bacterium Isolated from Green Barrel Tunicate.</title>
        <authorList>
            <person name="Gan H.Y."/>
        </authorList>
    </citation>
    <scope>NUCLEOTIDE SEQUENCE [LARGE SCALE GENOMIC DNA]</scope>
    <source>
        <strain evidence="1 2">UMTGB225</strain>
    </source>
</reference>
<dbReference type="EMBL" id="JMQM01000001">
    <property type="protein sequence ID" value="KFB09389.1"/>
    <property type="molecule type" value="Genomic_DNA"/>
</dbReference>
<proteinExistence type="predicted"/>
<evidence type="ECO:0000313" key="2">
    <source>
        <dbReference type="Proteomes" id="UP000053675"/>
    </source>
</evidence>
<dbReference type="Proteomes" id="UP000053675">
    <property type="component" value="Unassembled WGS sequence"/>
</dbReference>
<organism evidence="1 2">
    <name type="scientific">Nitratireductor basaltis</name>
    <dbReference type="NCBI Taxonomy" id="472175"/>
    <lineage>
        <taxon>Bacteria</taxon>
        <taxon>Pseudomonadati</taxon>
        <taxon>Pseudomonadota</taxon>
        <taxon>Alphaproteobacteria</taxon>
        <taxon>Hyphomicrobiales</taxon>
        <taxon>Phyllobacteriaceae</taxon>
        <taxon>Nitratireductor</taxon>
    </lineage>
</organism>